<name>A0A9P6CNF1_9AGAR</name>
<evidence type="ECO:0000313" key="3">
    <source>
        <dbReference type="Proteomes" id="UP000807353"/>
    </source>
</evidence>
<reference evidence="2" key="1">
    <citation type="submission" date="2020-11" db="EMBL/GenBank/DDBJ databases">
        <authorList>
            <consortium name="DOE Joint Genome Institute"/>
            <person name="Ahrendt S."/>
            <person name="Riley R."/>
            <person name="Andreopoulos W."/>
            <person name="Labutti K."/>
            <person name="Pangilinan J."/>
            <person name="Ruiz-Duenas F.J."/>
            <person name="Barrasa J.M."/>
            <person name="Sanchez-Garcia M."/>
            <person name="Camarero S."/>
            <person name="Miyauchi S."/>
            <person name="Serrano A."/>
            <person name="Linde D."/>
            <person name="Babiker R."/>
            <person name="Drula E."/>
            <person name="Ayuso-Fernandez I."/>
            <person name="Pacheco R."/>
            <person name="Padilla G."/>
            <person name="Ferreira P."/>
            <person name="Barriuso J."/>
            <person name="Kellner H."/>
            <person name="Castanera R."/>
            <person name="Alfaro M."/>
            <person name="Ramirez L."/>
            <person name="Pisabarro A.G."/>
            <person name="Kuo A."/>
            <person name="Tritt A."/>
            <person name="Lipzen A."/>
            <person name="He G."/>
            <person name="Yan M."/>
            <person name="Ng V."/>
            <person name="Cullen D."/>
            <person name="Martin F."/>
            <person name="Rosso M.-N."/>
            <person name="Henrissat B."/>
            <person name="Hibbett D."/>
            <person name="Martinez A.T."/>
            <person name="Grigoriev I.V."/>
        </authorList>
    </citation>
    <scope>NUCLEOTIDE SEQUENCE</scope>
    <source>
        <strain evidence="2">CBS 247.69</strain>
    </source>
</reference>
<protein>
    <submittedName>
        <fullName evidence="2">Uncharacterized protein</fullName>
    </submittedName>
</protein>
<dbReference type="AlphaFoldDB" id="A0A9P6CNF1"/>
<organism evidence="2 3">
    <name type="scientific">Collybia nuda</name>
    <dbReference type="NCBI Taxonomy" id="64659"/>
    <lineage>
        <taxon>Eukaryota</taxon>
        <taxon>Fungi</taxon>
        <taxon>Dikarya</taxon>
        <taxon>Basidiomycota</taxon>
        <taxon>Agaricomycotina</taxon>
        <taxon>Agaricomycetes</taxon>
        <taxon>Agaricomycetidae</taxon>
        <taxon>Agaricales</taxon>
        <taxon>Tricholomatineae</taxon>
        <taxon>Clitocybaceae</taxon>
        <taxon>Collybia</taxon>
    </lineage>
</organism>
<keyword evidence="3" id="KW-1185">Reference proteome</keyword>
<accession>A0A9P6CNF1</accession>
<feature type="compositionally biased region" description="Basic and acidic residues" evidence="1">
    <location>
        <begin position="133"/>
        <end position="153"/>
    </location>
</feature>
<dbReference type="Proteomes" id="UP000807353">
    <property type="component" value="Unassembled WGS sequence"/>
</dbReference>
<feature type="region of interest" description="Disordered" evidence="1">
    <location>
        <begin position="31"/>
        <end position="50"/>
    </location>
</feature>
<feature type="region of interest" description="Disordered" evidence="1">
    <location>
        <begin position="133"/>
        <end position="165"/>
    </location>
</feature>
<dbReference type="OrthoDB" id="3173171at2759"/>
<sequence>MLPIANLHIRNIYDTAVDFLYQHSPTFTFSAQSPHDSHPISLNTKQPATPDQDLISRECALRERLDAACHSPTSSIAGLAPSSMRRELDVTKHELAKSRSDVVRLEERCKMLERTLKETRELLRARDAELEKMRRERDKERAMAERRRSDVGPHHQPLPVPKDLHSRHSSLDMRIISGLANGYSKQQTNEERALSLAGSEEERARIRSSEIYMTRTDSWSGAQVLQAVHDINSEILQFAASATELCTFDRDSRPSSSRSVQAMHDTSSRLGPNLTRILSNRDHSQDPILVQLALQGCVSICITRALSSFCIGFPAKSDAVLSQIYSRMAIAEPQPTSSKWRALTHKHIHAIYPTLAEYAMNDLCDTILRWSSDIFIVAGCLSYETVSSTSRDGLRLRFGDQVRRISKSVTRLARVMREDIMSTCFDVITVNQSDTYDSNGMSDAFGDYVPSEGSILATTELGLRCTTRLRGSEPLEAHDVTLEQRMLLQPKVVLESVLEVLDPR</sequence>
<comment type="caution">
    <text evidence="2">The sequence shown here is derived from an EMBL/GenBank/DDBJ whole genome shotgun (WGS) entry which is preliminary data.</text>
</comment>
<proteinExistence type="predicted"/>
<feature type="compositionally biased region" description="Polar residues" evidence="1">
    <location>
        <begin position="31"/>
        <end position="49"/>
    </location>
</feature>
<evidence type="ECO:0000256" key="1">
    <source>
        <dbReference type="SAM" id="MobiDB-lite"/>
    </source>
</evidence>
<evidence type="ECO:0000313" key="2">
    <source>
        <dbReference type="EMBL" id="KAF9466598.1"/>
    </source>
</evidence>
<dbReference type="EMBL" id="MU150241">
    <property type="protein sequence ID" value="KAF9466598.1"/>
    <property type="molecule type" value="Genomic_DNA"/>
</dbReference>
<gene>
    <name evidence="2" type="ORF">BDZ94DRAFT_1251318</name>
</gene>